<dbReference type="EMBL" id="CAUYUJ010020556">
    <property type="protein sequence ID" value="CAK0899152.1"/>
    <property type="molecule type" value="Genomic_DNA"/>
</dbReference>
<accession>A0ABN9XKZ2</accession>
<name>A0ABN9XKZ2_9DINO</name>
<reference evidence="1" key="1">
    <citation type="submission" date="2023-10" db="EMBL/GenBank/DDBJ databases">
        <authorList>
            <person name="Chen Y."/>
            <person name="Shah S."/>
            <person name="Dougan E. K."/>
            <person name="Thang M."/>
            <person name="Chan C."/>
        </authorList>
    </citation>
    <scope>NUCLEOTIDE SEQUENCE [LARGE SCALE GENOMIC DNA]</scope>
</reference>
<evidence type="ECO:0000313" key="2">
    <source>
        <dbReference type="Proteomes" id="UP001189429"/>
    </source>
</evidence>
<dbReference type="Proteomes" id="UP001189429">
    <property type="component" value="Unassembled WGS sequence"/>
</dbReference>
<evidence type="ECO:0000313" key="1">
    <source>
        <dbReference type="EMBL" id="CAK0899152.1"/>
    </source>
</evidence>
<gene>
    <name evidence="1" type="ORF">PCOR1329_LOCUS76734</name>
</gene>
<sequence>MGAACAAASGALQSDAQVARRLRPARARALAAHEQAQDFFAKASGSNDILNRLGALAQ</sequence>
<comment type="caution">
    <text evidence="1">The sequence shown here is derived from an EMBL/GenBank/DDBJ whole genome shotgun (WGS) entry which is preliminary data.</text>
</comment>
<protein>
    <submittedName>
        <fullName evidence="1">Uncharacterized protein</fullName>
    </submittedName>
</protein>
<feature type="non-terminal residue" evidence="1">
    <location>
        <position position="58"/>
    </location>
</feature>
<keyword evidence="2" id="KW-1185">Reference proteome</keyword>
<proteinExistence type="predicted"/>
<organism evidence="1 2">
    <name type="scientific">Prorocentrum cordatum</name>
    <dbReference type="NCBI Taxonomy" id="2364126"/>
    <lineage>
        <taxon>Eukaryota</taxon>
        <taxon>Sar</taxon>
        <taxon>Alveolata</taxon>
        <taxon>Dinophyceae</taxon>
        <taxon>Prorocentrales</taxon>
        <taxon>Prorocentraceae</taxon>
        <taxon>Prorocentrum</taxon>
    </lineage>
</organism>